<evidence type="ECO:0000313" key="2">
    <source>
        <dbReference type="Proteomes" id="UP000298693"/>
    </source>
</evidence>
<proteinExistence type="predicted"/>
<dbReference type="EMBL" id="CP032345">
    <property type="protein sequence ID" value="QCO13982.1"/>
    <property type="molecule type" value="Genomic_DNA"/>
</dbReference>
<reference evidence="1 2" key="1">
    <citation type="submission" date="2018-09" db="EMBL/GenBank/DDBJ databases">
        <title>Whole genome based analysis of evolution and adaptive divergence in Indian and Brazilian strains of Azospirillum brasilense.</title>
        <authorList>
            <person name="Singh C."/>
            <person name="Tripathi A.K."/>
        </authorList>
    </citation>
    <scope>NUCLEOTIDE SEQUENCE [LARGE SCALE GENOMIC DNA]</scope>
    <source>
        <strain evidence="1 2">MTCC4039</strain>
    </source>
</reference>
<dbReference type="RefSeq" id="WP_137138636.1">
    <property type="nucleotide sequence ID" value="NZ_CP032345.1"/>
</dbReference>
<dbReference type="Proteomes" id="UP000298693">
    <property type="component" value="Chromosome"/>
</dbReference>
<organism evidence="1 2">
    <name type="scientific">Azospirillum brasilense</name>
    <dbReference type="NCBI Taxonomy" id="192"/>
    <lineage>
        <taxon>Bacteria</taxon>
        <taxon>Pseudomonadati</taxon>
        <taxon>Pseudomonadota</taxon>
        <taxon>Alphaproteobacteria</taxon>
        <taxon>Rhodospirillales</taxon>
        <taxon>Azospirillaceae</taxon>
        <taxon>Azospirillum</taxon>
    </lineage>
</organism>
<evidence type="ECO:0000313" key="1">
    <source>
        <dbReference type="EMBL" id="QCO13982.1"/>
    </source>
</evidence>
<sequence>MAAAVDRFFAAEKFAMGNVRWRNKTHPDYVEAKLFIAVTGGGTEGAELILTANRTFFPPKYGFALIFRKIRILALDVDPARTHFNISTKSVVSETHWQWWPGMEARPDRRRLTHKEWLSEFLEAAKIEDAVRYKPPHGRDRQLELPL</sequence>
<accession>A0A4D8R9U0</accession>
<dbReference type="AlphaFoldDB" id="A0A4D8R9U0"/>
<protein>
    <submittedName>
        <fullName evidence="1">Uncharacterized protein</fullName>
    </submittedName>
</protein>
<name>A0A4D8R9U0_AZOBR</name>
<gene>
    <name evidence="1" type="ORF">D3869_01335</name>
</gene>